<dbReference type="EMBL" id="BAABRO010000025">
    <property type="protein sequence ID" value="GAA5510627.1"/>
    <property type="molecule type" value="Genomic_DNA"/>
</dbReference>
<name>A0ABP9VZR7_9BACT</name>
<organism evidence="2 3">
    <name type="scientific">Novipirellula caenicola</name>
    <dbReference type="NCBI Taxonomy" id="1536901"/>
    <lineage>
        <taxon>Bacteria</taxon>
        <taxon>Pseudomonadati</taxon>
        <taxon>Planctomycetota</taxon>
        <taxon>Planctomycetia</taxon>
        <taxon>Pirellulales</taxon>
        <taxon>Pirellulaceae</taxon>
        <taxon>Novipirellula</taxon>
    </lineage>
</organism>
<feature type="signal peptide" evidence="1">
    <location>
        <begin position="1"/>
        <end position="23"/>
    </location>
</feature>
<evidence type="ECO:0000313" key="3">
    <source>
        <dbReference type="Proteomes" id="UP001416858"/>
    </source>
</evidence>
<keyword evidence="1" id="KW-0732">Signal</keyword>
<feature type="chain" id="PRO_5045438391" evidence="1">
    <location>
        <begin position="24"/>
        <end position="350"/>
    </location>
</feature>
<sequence>MNRSAFLVTVLCFWVAFCNEAKANNLNAVDMQIDFARQPLYLSDVAIVKFTIRVSEEVIIRPIHWQRDLRMSVGSSYEVNSIGPPAEIIWNDLEAESDFGESERNLKLVPGTCYSYVVLVRITSYQSIFVAGLPVRHRTVWNGMGMQPRENPLSGFLIADFTLCIHDVENTPLNRKQDGRPSKNQIIGRQVRVPISDDFLSDGEIRGLPTATNDLLRLTTDVHGGLISVNGTPDAFTGILRGPVFPVRDIERGQLVRKFLRDECTVARLIDLTVGYERQLQSTSHYEKVAHNLFVLLHPFGNIEKQWLIQRMCEDLNRRNRKHVSTELDWLARANKIDRCETLYLNRSQN</sequence>
<evidence type="ECO:0000313" key="2">
    <source>
        <dbReference type="EMBL" id="GAA5510627.1"/>
    </source>
</evidence>
<evidence type="ECO:0000256" key="1">
    <source>
        <dbReference type="SAM" id="SignalP"/>
    </source>
</evidence>
<dbReference type="Proteomes" id="UP001416858">
    <property type="component" value="Unassembled WGS sequence"/>
</dbReference>
<comment type="caution">
    <text evidence="2">The sequence shown here is derived from an EMBL/GenBank/DDBJ whole genome shotgun (WGS) entry which is preliminary data.</text>
</comment>
<gene>
    <name evidence="2" type="ORF">Rcae01_06137</name>
</gene>
<proteinExistence type="predicted"/>
<accession>A0ABP9VZR7</accession>
<keyword evidence="3" id="KW-1185">Reference proteome</keyword>
<dbReference type="RefSeq" id="WP_345688704.1">
    <property type="nucleotide sequence ID" value="NZ_BAABRO010000025.1"/>
</dbReference>
<protein>
    <submittedName>
        <fullName evidence="2">Uncharacterized protein</fullName>
    </submittedName>
</protein>
<reference evidence="2 3" key="1">
    <citation type="submission" date="2024-02" db="EMBL/GenBank/DDBJ databases">
        <title>Rhodopirellula caenicola NBRC 110016.</title>
        <authorList>
            <person name="Ichikawa N."/>
            <person name="Katano-Makiyama Y."/>
            <person name="Hidaka K."/>
        </authorList>
    </citation>
    <scope>NUCLEOTIDE SEQUENCE [LARGE SCALE GENOMIC DNA]</scope>
    <source>
        <strain evidence="2 3">NBRC 110016</strain>
    </source>
</reference>